<comment type="caution">
    <text evidence="4">The sequence shown here is derived from an EMBL/GenBank/DDBJ whole genome shotgun (WGS) entry which is preliminary data.</text>
</comment>
<evidence type="ECO:0000259" key="3">
    <source>
        <dbReference type="Pfam" id="PF00931"/>
    </source>
</evidence>
<evidence type="ECO:0000313" key="5">
    <source>
        <dbReference type="Proteomes" id="UP001314170"/>
    </source>
</evidence>
<keyword evidence="1" id="KW-0433">Leucine-rich repeat</keyword>
<dbReference type="Gene3D" id="3.80.10.10">
    <property type="entry name" value="Ribonuclease Inhibitor"/>
    <property type="match status" value="4"/>
</dbReference>
<keyword evidence="2" id="KW-0677">Repeat</keyword>
<dbReference type="Pfam" id="PF13855">
    <property type="entry name" value="LRR_8"/>
    <property type="match status" value="1"/>
</dbReference>
<protein>
    <recommendedName>
        <fullName evidence="3">NB-ARC domain-containing protein</fullName>
    </recommendedName>
</protein>
<dbReference type="GO" id="GO:0043531">
    <property type="term" value="F:ADP binding"/>
    <property type="evidence" value="ECO:0007669"/>
    <property type="project" value="InterPro"/>
</dbReference>
<dbReference type="InterPro" id="IPR027417">
    <property type="entry name" value="P-loop_NTPase"/>
</dbReference>
<dbReference type="PANTHER" id="PTHR47186:SF3">
    <property type="entry name" value="OS09G0267800 PROTEIN"/>
    <property type="match status" value="1"/>
</dbReference>
<dbReference type="InterPro" id="IPR032675">
    <property type="entry name" value="LRR_dom_sf"/>
</dbReference>
<dbReference type="InterPro" id="IPR001611">
    <property type="entry name" value="Leu-rich_rpt"/>
</dbReference>
<dbReference type="SUPFAM" id="SSF52540">
    <property type="entry name" value="P-loop containing nucleoside triphosphate hydrolases"/>
    <property type="match status" value="1"/>
</dbReference>
<evidence type="ECO:0000256" key="1">
    <source>
        <dbReference type="ARBA" id="ARBA00022614"/>
    </source>
</evidence>
<dbReference type="PRINTS" id="PR00364">
    <property type="entry name" value="DISEASERSIST"/>
</dbReference>
<dbReference type="EMBL" id="CAWUPB010001197">
    <property type="protein sequence ID" value="CAK7356006.1"/>
    <property type="molecule type" value="Genomic_DNA"/>
</dbReference>
<dbReference type="InterPro" id="IPR003591">
    <property type="entry name" value="Leu-rich_rpt_typical-subtyp"/>
</dbReference>
<accession>A0AAV1SQQ6</accession>
<dbReference type="PROSITE" id="PS51450">
    <property type="entry name" value="LRR"/>
    <property type="match status" value="3"/>
</dbReference>
<dbReference type="Pfam" id="PF00931">
    <property type="entry name" value="NB-ARC"/>
    <property type="match status" value="1"/>
</dbReference>
<dbReference type="InterPro" id="IPR002182">
    <property type="entry name" value="NB-ARC"/>
</dbReference>
<evidence type="ECO:0000256" key="2">
    <source>
        <dbReference type="ARBA" id="ARBA00022737"/>
    </source>
</evidence>
<sequence>MDLGTVEETKREILNWLKEDNGSTIVLVGVAGVGKTWMAKKIRECASSEGLCYAVLWVSMNVKYDTLSLYKSIAHQLSLPFTIEKLEDDIDEEKEESLSNLKKKILDKLQERRSPKHRENKPLLLILDDEEPKRDEGKDLSELKVLLNVNSQHKLKLLISRRNIDDGQTADPSQREIKIEPLSKEGSLSLLKKKVGARVSNSSGFGQFSEAIAEKSLGIPAAIILMAKALNQIGENDLDGALEEAAKDVSPLLHCAYGMLPSGVVTDCFWHCREFFHNYGGVHYNELIAHWIMEGYFGSIIDVEEAYEKGHSVLIQLMNRRMLKIQEDNIAILEGATQSIIDNRRGGFSGTASVGLASLVPGGEWKGLGTITPMDGMIKTLCSSKKWEKVHTLLIHGSRLLREVPEKLFQRMDRLEVFALFDLKLKPLPLSLCQLKNLLVLVLRGCGLLDNIDHVSELKTLTVLEISGATSLMKISDDFFAQLTRLQSLNLSGSQLQYLPSTLSKLIEMRRLILRQCIRLECLPKILELTKLEVLDLSGATLFSKIKEKSFAIFKKLQILDLSNTQIERLPFINGLEELTRLLLRDCTSLSRLPKLEKLPCLQIIDLSYADKLKEITINHPASNIGNLSELHLTGCSKLEELPCTEKLTGLKLLDLSGASSLKKFKDKSFNHLSLLHSINLTKTEVKILPSLSNLHNLQFLLLRDCSSLEKLDVGGLTRLKELDLSGCERLCELQELNGLEKLEVLDISGCAALPEIEERSFVNMSCLRKLNLSATKIESLSYLSSSCLCQLVLRNCKNLEHLPSSESLSKLEVLDLGGAQALGEILPEFFEHMIHLQNLNLSHNTLKEISFVSKFTKLRQLSLECCSGIVAVPFLTELTGLEVLDLSETNLRSLPSLDKLSHLSKLLLRKCLSLYDLPSLKSLIRLEFLDLSESGIEKFPYEISELTHLKHLYLTNLKVKVDWERIKRLPEEIICDQFDISNPDEILEVNEKPSILVNGTEYFQNLKNTELLKTCLNRNFFCVCPPMKEADVGDMCLQRQDVISNDAYFDIREFPCGNAPSMELCGFKNFPAGVKDVLEQAEYISLIDSGFMKGLSSLGSDNLKLKRCWLERCTEMENVFSDQKDVKLGENLELLWVSNLVNFKSLCGGKVGSISFKNLQHLHLDCCPMLEDVFPSKSGLENLKIMKIKFCERLKMVFKCDGSVNYELLKLQELHLFELPELTCFGARYPRELKPKVLACPKLKLKDSNDFSNGQNASAQNAGTGA</sequence>
<gene>
    <name evidence="4" type="ORF">DCAF_LOCUS26271</name>
</gene>
<organism evidence="4 5">
    <name type="scientific">Dovyalis caffra</name>
    <dbReference type="NCBI Taxonomy" id="77055"/>
    <lineage>
        <taxon>Eukaryota</taxon>
        <taxon>Viridiplantae</taxon>
        <taxon>Streptophyta</taxon>
        <taxon>Embryophyta</taxon>
        <taxon>Tracheophyta</taxon>
        <taxon>Spermatophyta</taxon>
        <taxon>Magnoliopsida</taxon>
        <taxon>eudicotyledons</taxon>
        <taxon>Gunneridae</taxon>
        <taxon>Pentapetalae</taxon>
        <taxon>rosids</taxon>
        <taxon>fabids</taxon>
        <taxon>Malpighiales</taxon>
        <taxon>Salicaceae</taxon>
        <taxon>Flacourtieae</taxon>
        <taxon>Dovyalis</taxon>
    </lineage>
</organism>
<reference evidence="4 5" key="1">
    <citation type="submission" date="2024-01" db="EMBL/GenBank/DDBJ databases">
        <authorList>
            <person name="Waweru B."/>
        </authorList>
    </citation>
    <scope>NUCLEOTIDE SEQUENCE [LARGE SCALE GENOMIC DNA]</scope>
</reference>
<feature type="domain" description="NB-ARC" evidence="3">
    <location>
        <begin position="7"/>
        <end position="198"/>
    </location>
</feature>
<dbReference type="PANTHER" id="PTHR47186">
    <property type="entry name" value="LEUCINE-RICH REPEAT-CONTAINING PROTEIN 57"/>
    <property type="match status" value="1"/>
</dbReference>
<name>A0AAV1SQQ6_9ROSI</name>
<dbReference type="Proteomes" id="UP001314170">
    <property type="component" value="Unassembled WGS sequence"/>
</dbReference>
<dbReference type="AlphaFoldDB" id="A0AAV1SQQ6"/>
<dbReference type="SMART" id="SM00369">
    <property type="entry name" value="LRR_TYP"/>
    <property type="match status" value="8"/>
</dbReference>
<evidence type="ECO:0000313" key="4">
    <source>
        <dbReference type="EMBL" id="CAK7356006.1"/>
    </source>
</evidence>
<proteinExistence type="predicted"/>
<keyword evidence="5" id="KW-1185">Reference proteome</keyword>
<dbReference type="SUPFAM" id="SSF52058">
    <property type="entry name" value="L domain-like"/>
    <property type="match status" value="2"/>
</dbReference>
<dbReference type="Gene3D" id="3.40.50.300">
    <property type="entry name" value="P-loop containing nucleotide triphosphate hydrolases"/>
    <property type="match status" value="1"/>
</dbReference>